<gene>
    <name evidence="1" type="ORF">WJ35_28430</name>
</gene>
<name>A0A1B4LNU6_9BURK</name>
<evidence type="ECO:0000313" key="2">
    <source>
        <dbReference type="Proteomes" id="UP000243680"/>
    </source>
</evidence>
<dbReference type="AlphaFoldDB" id="A0A1B4LNU6"/>
<dbReference type="RefSeq" id="WP_011880960.1">
    <property type="nucleotide sequence ID" value="NZ_CP013422.1"/>
</dbReference>
<dbReference type="Proteomes" id="UP000243680">
    <property type="component" value="Chromosome 2"/>
</dbReference>
<reference evidence="1 2" key="1">
    <citation type="submission" date="2015-12" db="EMBL/GenBank/DDBJ databases">
        <title>Diversity of Burkholderia near neighbor genomes.</title>
        <authorList>
            <person name="Sahl J."/>
            <person name="Wagner D."/>
            <person name="Keim P."/>
        </authorList>
    </citation>
    <scope>NUCLEOTIDE SEQUENCE [LARGE SCALE GENOMIC DNA]</scope>
    <source>
        <strain evidence="1 2">MSMB0783</strain>
    </source>
</reference>
<evidence type="ECO:0000313" key="1">
    <source>
        <dbReference type="EMBL" id="AOJ78847.1"/>
    </source>
</evidence>
<organism evidence="1 2">
    <name type="scientific">Burkholderia ubonensis</name>
    <dbReference type="NCBI Taxonomy" id="101571"/>
    <lineage>
        <taxon>Bacteria</taxon>
        <taxon>Pseudomonadati</taxon>
        <taxon>Pseudomonadota</taxon>
        <taxon>Betaproteobacteria</taxon>
        <taxon>Burkholderiales</taxon>
        <taxon>Burkholderiaceae</taxon>
        <taxon>Burkholderia</taxon>
        <taxon>Burkholderia cepacia complex</taxon>
    </lineage>
</organism>
<proteinExistence type="predicted"/>
<sequence>MYVTQCEHAGSALQLRFVHDFHPTSPRNEQVLQISLEGLRNVSTCVEFFRDRQYTKPIYLELDEKTLTATADAGALLSMNATALTVSYDRLNQDELRKELDLVYEWYLGADRSCANAYKRINAIRSLTAESIRRIESKSSGHARGGTASVLYGQQLHLLNRILQLLDE</sequence>
<accession>A0A1B4LNU6</accession>
<dbReference type="EMBL" id="CP013422">
    <property type="protein sequence ID" value="AOJ78847.1"/>
    <property type="molecule type" value="Genomic_DNA"/>
</dbReference>
<protein>
    <submittedName>
        <fullName evidence="1">Uncharacterized protein</fullName>
    </submittedName>
</protein>